<accession>A0A6B0UPY1</accession>
<name>A0A6B0UPY1_IXORI</name>
<protein>
    <submittedName>
        <fullName evidence="1">Uncharacterized protein</fullName>
    </submittedName>
</protein>
<sequence length="125" mass="13148">MGCMVILPLPILTTPSGWSMLSSSPVSSRSSPSITFTLSLATGTTGSKCSLRMLTTRSSLRRNTEHIPPEMPRMTPVCPIMPSSSCVSLMRTSRSIVCHSTDRASIPAPGVWGLKGDGAPGVMGL</sequence>
<dbReference type="AlphaFoldDB" id="A0A6B0UPY1"/>
<dbReference type="EMBL" id="GIFC01009669">
    <property type="protein sequence ID" value="MXU91752.1"/>
    <property type="molecule type" value="Transcribed_RNA"/>
</dbReference>
<organism evidence="1">
    <name type="scientific">Ixodes ricinus</name>
    <name type="common">Common tick</name>
    <name type="synonym">Acarus ricinus</name>
    <dbReference type="NCBI Taxonomy" id="34613"/>
    <lineage>
        <taxon>Eukaryota</taxon>
        <taxon>Metazoa</taxon>
        <taxon>Ecdysozoa</taxon>
        <taxon>Arthropoda</taxon>
        <taxon>Chelicerata</taxon>
        <taxon>Arachnida</taxon>
        <taxon>Acari</taxon>
        <taxon>Parasitiformes</taxon>
        <taxon>Ixodida</taxon>
        <taxon>Ixodoidea</taxon>
        <taxon>Ixodidae</taxon>
        <taxon>Ixodinae</taxon>
        <taxon>Ixodes</taxon>
    </lineage>
</organism>
<reference evidence="1" key="1">
    <citation type="submission" date="2019-12" db="EMBL/GenBank/DDBJ databases">
        <title>An insight into the sialome of adult female Ixodes ricinus ticks feeding for 6 days.</title>
        <authorList>
            <person name="Perner J."/>
            <person name="Ribeiro J.M.C."/>
        </authorList>
    </citation>
    <scope>NUCLEOTIDE SEQUENCE</scope>
    <source>
        <strain evidence="1">Semi-engorged</strain>
        <tissue evidence="1">Salivary glands</tissue>
    </source>
</reference>
<evidence type="ECO:0000313" key="1">
    <source>
        <dbReference type="EMBL" id="MXU91752.1"/>
    </source>
</evidence>
<proteinExistence type="predicted"/>